<evidence type="ECO:0000313" key="1">
    <source>
        <dbReference type="EMBL" id="VAX14177.1"/>
    </source>
</evidence>
<gene>
    <name evidence="1" type="ORF">MNBD_GAMMA24-2661</name>
</gene>
<sequence length="135" mass="15893">MAKNYVRVNIGKQGYLVYSLIRDKAYKNLSSCMAKGEDVDRDIQDIKNDRMTVLRGLEGSYPNFFFDVKLVDVAQFVHEYAAIRTMQDYQRFVARVGVRCTQPDFWQVADWFQTRYAAEQPMLSGLLDLNRYRNR</sequence>
<dbReference type="AlphaFoldDB" id="A0A3B1CBG8"/>
<dbReference type="EMBL" id="UOFZ01000163">
    <property type="protein sequence ID" value="VAX14177.1"/>
    <property type="molecule type" value="Genomic_DNA"/>
</dbReference>
<accession>A0A3B1CBG8</accession>
<dbReference type="Pfam" id="PF06934">
    <property type="entry name" value="CTI"/>
    <property type="match status" value="1"/>
</dbReference>
<dbReference type="InterPro" id="IPR010706">
    <property type="entry name" value="Fatty_acid_cis-trans_isomerase"/>
</dbReference>
<protein>
    <submittedName>
        <fullName evidence="1">Uncharacterized protein</fullName>
    </submittedName>
</protein>
<proteinExistence type="predicted"/>
<name>A0A3B1CBG8_9ZZZZ</name>
<organism evidence="1">
    <name type="scientific">hydrothermal vent metagenome</name>
    <dbReference type="NCBI Taxonomy" id="652676"/>
    <lineage>
        <taxon>unclassified sequences</taxon>
        <taxon>metagenomes</taxon>
        <taxon>ecological metagenomes</taxon>
    </lineage>
</organism>
<reference evidence="1" key="1">
    <citation type="submission" date="2018-06" db="EMBL/GenBank/DDBJ databases">
        <authorList>
            <person name="Zhirakovskaya E."/>
        </authorList>
    </citation>
    <scope>NUCLEOTIDE SEQUENCE</scope>
</reference>